<feature type="region of interest" description="Disordered" evidence="1">
    <location>
        <begin position="170"/>
        <end position="215"/>
    </location>
</feature>
<comment type="caution">
    <text evidence="2">The sequence shown here is derived from an EMBL/GenBank/DDBJ whole genome shotgun (WGS) entry which is preliminary data.</text>
</comment>
<accession>A0ABP1PYT8</accession>
<evidence type="ECO:0000256" key="1">
    <source>
        <dbReference type="SAM" id="MobiDB-lite"/>
    </source>
</evidence>
<dbReference type="Proteomes" id="UP001642540">
    <property type="component" value="Unassembled WGS sequence"/>
</dbReference>
<evidence type="ECO:0000313" key="2">
    <source>
        <dbReference type="EMBL" id="CAL8080741.1"/>
    </source>
</evidence>
<organism evidence="2 3">
    <name type="scientific">Orchesella dallaii</name>
    <dbReference type="NCBI Taxonomy" id="48710"/>
    <lineage>
        <taxon>Eukaryota</taxon>
        <taxon>Metazoa</taxon>
        <taxon>Ecdysozoa</taxon>
        <taxon>Arthropoda</taxon>
        <taxon>Hexapoda</taxon>
        <taxon>Collembola</taxon>
        <taxon>Entomobryomorpha</taxon>
        <taxon>Entomobryoidea</taxon>
        <taxon>Orchesellidae</taxon>
        <taxon>Orchesellinae</taxon>
        <taxon>Orchesella</taxon>
    </lineage>
</organism>
<keyword evidence="3" id="KW-1185">Reference proteome</keyword>
<dbReference type="EMBL" id="CAXLJM020000014">
    <property type="protein sequence ID" value="CAL8080741.1"/>
    <property type="molecule type" value="Genomic_DNA"/>
</dbReference>
<name>A0ABP1PYT8_9HEXA</name>
<feature type="compositionally biased region" description="Basic residues" evidence="1">
    <location>
        <begin position="1"/>
        <end position="11"/>
    </location>
</feature>
<proteinExistence type="predicted"/>
<protein>
    <submittedName>
        <fullName evidence="2">Uncharacterized protein</fullName>
    </submittedName>
</protein>
<evidence type="ECO:0000313" key="3">
    <source>
        <dbReference type="Proteomes" id="UP001642540"/>
    </source>
</evidence>
<feature type="region of interest" description="Disordered" evidence="1">
    <location>
        <begin position="1"/>
        <end position="30"/>
    </location>
</feature>
<gene>
    <name evidence="2" type="ORF">ODALV1_LOCUS4723</name>
</gene>
<reference evidence="2 3" key="1">
    <citation type="submission" date="2024-08" db="EMBL/GenBank/DDBJ databases">
        <authorList>
            <person name="Cucini C."/>
            <person name="Frati F."/>
        </authorList>
    </citation>
    <scope>NUCLEOTIDE SEQUENCE [LARGE SCALE GENOMIC DNA]</scope>
</reference>
<sequence length="215" mass="24295">MAPVAKRSKRTTRTDDNPADEVSSSSETGSGSKMLCIVCGDSASKRIDKDTNYNAMLQLYWCSLGIDVKPEACQKAELCDPCFNKVVKYFETNDLIYFFENYFKSLRLEMLNATLKGVKKWEEKGKTLVKIQQDLRNKYGDIPEQTEAEQEAIKERIQAYKLDYQVENVASGEAKSKSRSTFKLSKPGSGKAKRDKISISLKEPQSPEKSDEDSE</sequence>